<protein>
    <submittedName>
        <fullName evidence="1">Uncharacterized protein</fullName>
    </submittedName>
</protein>
<evidence type="ECO:0000313" key="1">
    <source>
        <dbReference type="EMBL" id="CZT47249.1"/>
    </source>
</evidence>
<sequence length="78" mass="8800">MPDKTDAINLNVQNSGQQIIPKNMPISYLFYKLKDGESRHKAIVSEALVSKDAVKSSQWKLKVKGSMSELTMPPRLLR</sequence>
<name>A0A1E1MDR3_RHYSE</name>
<dbReference type="AlphaFoldDB" id="A0A1E1MDR3"/>
<gene>
    <name evidence="1" type="ORF">RSE6_07789</name>
</gene>
<accession>A0A1E1MDR3</accession>
<dbReference type="EMBL" id="FJVC01000281">
    <property type="protein sequence ID" value="CZT47249.1"/>
    <property type="molecule type" value="Genomic_DNA"/>
</dbReference>
<organism evidence="1 2">
    <name type="scientific">Rhynchosporium secalis</name>
    <name type="common">Barley scald fungus</name>
    <dbReference type="NCBI Taxonomy" id="38038"/>
    <lineage>
        <taxon>Eukaryota</taxon>
        <taxon>Fungi</taxon>
        <taxon>Dikarya</taxon>
        <taxon>Ascomycota</taxon>
        <taxon>Pezizomycotina</taxon>
        <taxon>Leotiomycetes</taxon>
        <taxon>Helotiales</taxon>
        <taxon>Ploettnerulaceae</taxon>
        <taxon>Rhynchosporium</taxon>
    </lineage>
</organism>
<reference evidence="2" key="1">
    <citation type="submission" date="2016-03" db="EMBL/GenBank/DDBJ databases">
        <authorList>
            <person name="Guldener U."/>
        </authorList>
    </citation>
    <scope>NUCLEOTIDE SEQUENCE [LARGE SCALE GENOMIC DNA]</scope>
</reference>
<keyword evidence="2" id="KW-1185">Reference proteome</keyword>
<dbReference type="Proteomes" id="UP000177625">
    <property type="component" value="Unassembled WGS sequence"/>
</dbReference>
<proteinExistence type="predicted"/>
<evidence type="ECO:0000313" key="2">
    <source>
        <dbReference type="Proteomes" id="UP000177625"/>
    </source>
</evidence>